<reference evidence="3 4" key="1">
    <citation type="submission" date="2018-07" db="EMBL/GenBank/DDBJ databases">
        <title>a novel species of Sphingomonas isolated from the rhizosphere soil of Araceae plant.</title>
        <authorList>
            <person name="Zhiyong W."/>
            <person name="Qinglan Z."/>
            <person name="Zhiwei F."/>
            <person name="Ding X."/>
            <person name="Gejiao W."/>
            <person name="Shixue Z."/>
        </authorList>
    </citation>
    <scope>NUCLEOTIDE SEQUENCE [LARGE SCALE GENOMIC DNA]</scope>
    <source>
        <strain evidence="3 4">WZY 27</strain>
    </source>
</reference>
<gene>
    <name evidence="3" type="ORF">DVW87_04525</name>
</gene>
<organism evidence="3 4">
    <name type="scientific">Sphingomonas aracearum</name>
    <dbReference type="NCBI Taxonomy" id="2283317"/>
    <lineage>
        <taxon>Bacteria</taxon>
        <taxon>Pseudomonadati</taxon>
        <taxon>Pseudomonadota</taxon>
        <taxon>Alphaproteobacteria</taxon>
        <taxon>Sphingomonadales</taxon>
        <taxon>Sphingomonadaceae</taxon>
        <taxon>Sphingomonas</taxon>
    </lineage>
</organism>
<feature type="chain" id="PRO_5016959378" evidence="2">
    <location>
        <begin position="20"/>
        <end position="121"/>
    </location>
</feature>
<proteinExistence type="predicted"/>
<evidence type="ECO:0000313" key="3">
    <source>
        <dbReference type="EMBL" id="RDE06940.1"/>
    </source>
</evidence>
<keyword evidence="2" id="KW-0732">Signal</keyword>
<accession>A0A369W0Q4</accession>
<dbReference type="AlphaFoldDB" id="A0A369W0Q4"/>
<keyword evidence="4" id="KW-1185">Reference proteome</keyword>
<feature type="signal peptide" evidence="2">
    <location>
        <begin position="1"/>
        <end position="19"/>
    </location>
</feature>
<dbReference type="RefSeq" id="WP_114686520.1">
    <property type="nucleotide sequence ID" value="NZ_QQNB01000001.1"/>
</dbReference>
<dbReference type="OrthoDB" id="7211154at2"/>
<evidence type="ECO:0000313" key="4">
    <source>
        <dbReference type="Proteomes" id="UP000253918"/>
    </source>
</evidence>
<evidence type="ECO:0000256" key="1">
    <source>
        <dbReference type="SAM" id="MobiDB-lite"/>
    </source>
</evidence>
<sequence>MKRAPIAVLLAVTALPAFAQTAAPAPSPAPASAAPTAASTPAPTSASSAAAKVSLDTPIEAIVADPKAKAVLDKDFGGDLTQHPMYDSFKGMSLNQVAPMSGGKVTPELLRKLDADFKAIK</sequence>
<dbReference type="Proteomes" id="UP000253918">
    <property type="component" value="Unassembled WGS sequence"/>
</dbReference>
<comment type="caution">
    <text evidence="3">The sequence shown here is derived from an EMBL/GenBank/DDBJ whole genome shotgun (WGS) entry which is preliminary data.</text>
</comment>
<protein>
    <submittedName>
        <fullName evidence="3">Uncharacterized protein</fullName>
    </submittedName>
</protein>
<name>A0A369W0Q4_9SPHN</name>
<feature type="region of interest" description="Disordered" evidence="1">
    <location>
        <begin position="22"/>
        <end position="50"/>
    </location>
</feature>
<dbReference type="EMBL" id="QQNB01000001">
    <property type="protein sequence ID" value="RDE06940.1"/>
    <property type="molecule type" value="Genomic_DNA"/>
</dbReference>
<evidence type="ECO:0000256" key="2">
    <source>
        <dbReference type="SAM" id="SignalP"/>
    </source>
</evidence>